<name>A0A9Q9AZ46_9PEZI</name>
<evidence type="ECO:0000313" key="2">
    <source>
        <dbReference type="EMBL" id="USW54396.1"/>
    </source>
</evidence>
<evidence type="ECO:0000256" key="1">
    <source>
        <dbReference type="SAM" id="MobiDB-lite"/>
    </source>
</evidence>
<dbReference type="EMBL" id="CP099423">
    <property type="protein sequence ID" value="USW54396.1"/>
    <property type="molecule type" value="Genomic_DNA"/>
</dbReference>
<gene>
    <name evidence="2" type="ORF">Slin15195_G077150</name>
</gene>
<reference evidence="2" key="1">
    <citation type="submission" date="2022-06" db="EMBL/GenBank/DDBJ databases">
        <title>Complete genome sequences of two strains of the flax pathogen Septoria linicola.</title>
        <authorList>
            <person name="Lapalu N."/>
            <person name="Simon A."/>
            <person name="Demenou B."/>
            <person name="Paumier D."/>
            <person name="Guillot M.-P."/>
            <person name="Gout L."/>
            <person name="Valade R."/>
        </authorList>
    </citation>
    <scope>NUCLEOTIDE SEQUENCE</scope>
    <source>
        <strain evidence="2">SE15195</strain>
    </source>
</reference>
<sequence length="156" mass="16791">MQMHDTAVPREVDNLSLDQDLSKNKTQSSTSTTQNDLPAGVSLEAYLTTLSTPGLQCINTRDWSMTSSAMQLALDHLHRSFLMTFEGHSMTSQQNMTYQQAFAEQDPGYHIDISNVSVDADDALGMASVIMQFDVQGVSGVGTTEVGSGGVLLGRG</sequence>
<organism evidence="2 3">
    <name type="scientific">Septoria linicola</name>
    <dbReference type="NCBI Taxonomy" id="215465"/>
    <lineage>
        <taxon>Eukaryota</taxon>
        <taxon>Fungi</taxon>
        <taxon>Dikarya</taxon>
        <taxon>Ascomycota</taxon>
        <taxon>Pezizomycotina</taxon>
        <taxon>Dothideomycetes</taxon>
        <taxon>Dothideomycetidae</taxon>
        <taxon>Mycosphaerellales</taxon>
        <taxon>Mycosphaerellaceae</taxon>
        <taxon>Septoria</taxon>
    </lineage>
</organism>
<evidence type="ECO:0000313" key="3">
    <source>
        <dbReference type="Proteomes" id="UP001056384"/>
    </source>
</evidence>
<feature type="compositionally biased region" description="Low complexity" evidence="1">
    <location>
        <begin position="24"/>
        <end position="35"/>
    </location>
</feature>
<protein>
    <submittedName>
        <fullName evidence="2">Uncharacterized protein</fullName>
    </submittedName>
</protein>
<proteinExistence type="predicted"/>
<dbReference type="AlphaFoldDB" id="A0A9Q9AZ46"/>
<keyword evidence="3" id="KW-1185">Reference proteome</keyword>
<accession>A0A9Q9AZ46</accession>
<dbReference type="Proteomes" id="UP001056384">
    <property type="component" value="Chromosome 6"/>
</dbReference>
<feature type="region of interest" description="Disordered" evidence="1">
    <location>
        <begin position="1"/>
        <end position="36"/>
    </location>
</feature>